<dbReference type="EMBL" id="CP146203">
    <property type="protein sequence ID" value="XBH22329.1"/>
    <property type="molecule type" value="Genomic_DNA"/>
</dbReference>
<dbReference type="AlphaFoldDB" id="A0AAU7DY90"/>
<dbReference type="Pfam" id="PF00437">
    <property type="entry name" value="T2SSE"/>
    <property type="match status" value="1"/>
</dbReference>
<dbReference type="Gene3D" id="3.30.450.380">
    <property type="match status" value="1"/>
</dbReference>
<comment type="similarity">
    <text evidence="1">Belongs to the GSP E family.</text>
</comment>
<evidence type="ECO:0000313" key="3">
    <source>
        <dbReference type="EMBL" id="XBH22329.1"/>
    </source>
</evidence>
<feature type="domain" description="Bacterial type II secretion system protein E" evidence="2">
    <location>
        <begin position="68"/>
        <end position="344"/>
    </location>
</feature>
<reference evidence="3" key="1">
    <citation type="submission" date="2024-02" db="EMBL/GenBank/DDBJ databases">
        <title>Tomenella chthoni gen. nov. sp. nov., a member of the family Jonesiaceae isolated from bat guano.</title>
        <authorList>
            <person name="Miller S.L."/>
            <person name="King J."/>
            <person name="Sankaranarayanan K."/>
            <person name="Lawson P.A."/>
        </authorList>
    </citation>
    <scope>NUCLEOTIDE SEQUENCE</scope>
    <source>
        <strain evidence="3">BS-20</strain>
    </source>
</reference>
<sequence length="412" mass="45037">MDATAQLEQDIRERVLTHGLDPVREPERVFALITEVVSQYEQDARDGRVPTLANAEQLAQQFRDSITGLGPLQQYMDDPSVEEIWINQPNQVFVARNGVAELTPTILTSAMVARLVEHMLKLTGRRLDLSTPFVDAMLPGGERLHVVIPDITRQETSVNIRKFVTRANSLVDLVGRNMMPLQAAKFLDACVKAGLNILVAGATGAGKTTFLRALAAAIPAGERIITVEEVFELNLTNRDVVAMQCRLPNLEGKGEITLRRLVKETLRMRPDRIIVGEVREAESLDLLIALNSGLPGMATLHANSARDAITKVSTLPLLAGENVTAQFVTPTVAGSIDIAVHLVRDAQGNRRISEIAAVTGRVEEHVIEMAEIFGTHHGQLIRGQGYPPKQELFAQAGINLTQVLQGETPWGS</sequence>
<dbReference type="SUPFAM" id="SSF52540">
    <property type="entry name" value="P-loop containing nucleoside triphosphate hydrolases"/>
    <property type="match status" value="1"/>
</dbReference>
<dbReference type="PANTHER" id="PTHR30486">
    <property type="entry name" value="TWITCHING MOTILITY PROTEIN PILT"/>
    <property type="match status" value="1"/>
</dbReference>
<dbReference type="CDD" id="cd01130">
    <property type="entry name" value="VirB11-like_ATPase"/>
    <property type="match status" value="1"/>
</dbReference>
<evidence type="ECO:0000256" key="1">
    <source>
        <dbReference type="ARBA" id="ARBA00006611"/>
    </source>
</evidence>
<accession>A0AAU7DY90</accession>
<dbReference type="InterPro" id="IPR050921">
    <property type="entry name" value="T4SS_GSP_E_ATPase"/>
</dbReference>
<dbReference type="Gene3D" id="3.40.50.300">
    <property type="entry name" value="P-loop containing nucleotide triphosphate hydrolases"/>
    <property type="match status" value="1"/>
</dbReference>
<dbReference type="InterPro" id="IPR027417">
    <property type="entry name" value="P-loop_NTPase"/>
</dbReference>
<organism evidence="3">
    <name type="scientific">Jonesiaceae bacterium BS-20</name>
    <dbReference type="NCBI Taxonomy" id="3120821"/>
    <lineage>
        <taxon>Bacteria</taxon>
        <taxon>Bacillati</taxon>
        <taxon>Actinomycetota</taxon>
        <taxon>Actinomycetes</taxon>
        <taxon>Micrococcales</taxon>
        <taxon>Jonesiaceae</taxon>
    </lineage>
</organism>
<gene>
    <name evidence="3" type="ORF">V5R04_03610</name>
</gene>
<dbReference type="InterPro" id="IPR001482">
    <property type="entry name" value="T2SS/T4SS_dom"/>
</dbReference>
<proteinExistence type="inferred from homology"/>
<protein>
    <submittedName>
        <fullName evidence="3">ATPase, T2SS/T4P/T4SS family</fullName>
    </submittedName>
</protein>
<dbReference type="GO" id="GO:0016887">
    <property type="term" value="F:ATP hydrolysis activity"/>
    <property type="evidence" value="ECO:0007669"/>
    <property type="project" value="InterPro"/>
</dbReference>
<dbReference type="PANTHER" id="PTHR30486:SF6">
    <property type="entry name" value="TYPE IV PILUS RETRACTATION ATPASE PILT"/>
    <property type="match status" value="1"/>
</dbReference>
<name>A0AAU7DY90_9MICO</name>
<evidence type="ECO:0000259" key="2">
    <source>
        <dbReference type="Pfam" id="PF00437"/>
    </source>
</evidence>